<gene>
    <name evidence="2" type="ORF">LCGC14_2088040</name>
</gene>
<accession>A0A0F9EDG0</accession>
<proteinExistence type="predicted"/>
<protein>
    <submittedName>
        <fullName evidence="2">Uncharacterized protein</fullName>
    </submittedName>
</protein>
<reference evidence="2" key="1">
    <citation type="journal article" date="2015" name="Nature">
        <title>Complex archaea that bridge the gap between prokaryotes and eukaryotes.</title>
        <authorList>
            <person name="Spang A."/>
            <person name="Saw J.H."/>
            <person name="Jorgensen S.L."/>
            <person name="Zaremba-Niedzwiedzka K."/>
            <person name="Martijn J."/>
            <person name="Lind A.E."/>
            <person name="van Eijk R."/>
            <person name="Schleper C."/>
            <person name="Guy L."/>
            <person name="Ettema T.J."/>
        </authorList>
    </citation>
    <scope>NUCLEOTIDE SEQUENCE</scope>
</reference>
<dbReference type="EMBL" id="LAZR01025368">
    <property type="protein sequence ID" value="KKL72123.1"/>
    <property type="molecule type" value="Genomic_DNA"/>
</dbReference>
<keyword evidence="1" id="KW-1133">Transmembrane helix</keyword>
<dbReference type="AlphaFoldDB" id="A0A0F9EDG0"/>
<name>A0A0F9EDG0_9ZZZZ</name>
<comment type="caution">
    <text evidence="2">The sequence shown here is derived from an EMBL/GenBank/DDBJ whole genome shotgun (WGS) entry which is preliminary data.</text>
</comment>
<keyword evidence="1" id="KW-0472">Membrane</keyword>
<feature type="non-terminal residue" evidence="2">
    <location>
        <position position="1"/>
    </location>
</feature>
<feature type="transmembrane region" description="Helical" evidence="1">
    <location>
        <begin position="119"/>
        <end position="137"/>
    </location>
</feature>
<keyword evidence="1" id="KW-0812">Transmembrane</keyword>
<organism evidence="2">
    <name type="scientific">marine sediment metagenome</name>
    <dbReference type="NCBI Taxonomy" id="412755"/>
    <lineage>
        <taxon>unclassified sequences</taxon>
        <taxon>metagenomes</taxon>
        <taxon>ecological metagenomes</taxon>
    </lineage>
</organism>
<evidence type="ECO:0000313" key="2">
    <source>
        <dbReference type="EMBL" id="KKL72123.1"/>
    </source>
</evidence>
<evidence type="ECO:0000256" key="1">
    <source>
        <dbReference type="SAM" id="Phobius"/>
    </source>
</evidence>
<sequence>FGYIVIIGLFFFLPSARSASYNDTYTGVLTPLTSILLHTYNLEIDDKVYWEYRTFDNPFNVMFMGSPNLLSTGKTSDNGLFTVIVPIPHGFLIWNLALLESGSYEVVIRVNPDSNNIHGFHLVFILLGIVSTAAIILKKRFGK</sequence>